<reference evidence="2 3" key="1">
    <citation type="submission" date="2020-11" db="EMBL/GenBank/DDBJ databases">
        <authorList>
            <person name="Lassalle F."/>
        </authorList>
    </citation>
    <scope>NUCLEOTIDE SEQUENCE [LARGE SCALE GENOMIC DNA]</scope>
    <source>
        <strain evidence="2 3">AB21</strain>
    </source>
</reference>
<dbReference type="Proteomes" id="UP000601041">
    <property type="component" value="Unassembled WGS sequence"/>
</dbReference>
<evidence type="ECO:0000259" key="1">
    <source>
        <dbReference type="Pfam" id="PF00248"/>
    </source>
</evidence>
<dbReference type="RefSeq" id="WP_142586866.1">
    <property type="nucleotide sequence ID" value="NZ_CABFWE030000004.1"/>
</dbReference>
<evidence type="ECO:0000313" key="3">
    <source>
        <dbReference type="Proteomes" id="UP000601041"/>
    </source>
</evidence>
<dbReference type="EMBL" id="CABFWE030000004">
    <property type="protein sequence ID" value="CAD7026912.1"/>
    <property type="molecule type" value="Genomic_DNA"/>
</dbReference>
<dbReference type="Gene3D" id="3.20.20.100">
    <property type="entry name" value="NADP-dependent oxidoreductase domain"/>
    <property type="match status" value="1"/>
</dbReference>
<gene>
    <name evidence="2" type="ORF">RHAB21_01314</name>
</gene>
<dbReference type="PROSITE" id="PS51257">
    <property type="entry name" value="PROKAR_LIPOPROTEIN"/>
    <property type="match status" value="1"/>
</dbReference>
<dbReference type="PANTHER" id="PTHR42686:SF1">
    <property type="entry name" value="GH17980P-RELATED"/>
    <property type="match status" value="1"/>
</dbReference>
<organism evidence="2 3">
    <name type="scientific">Pseudorhizobium halotolerans</name>
    <dbReference type="NCBI Taxonomy" id="1233081"/>
    <lineage>
        <taxon>Bacteria</taxon>
        <taxon>Pseudomonadati</taxon>
        <taxon>Pseudomonadota</taxon>
        <taxon>Alphaproteobacteria</taxon>
        <taxon>Hyphomicrobiales</taxon>
        <taxon>Rhizobiaceae</taxon>
        <taxon>Rhizobium/Agrobacterium group</taxon>
        <taxon>Pseudorhizobium</taxon>
    </lineage>
</organism>
<dbReference type="SUPFAM" id="SSF51430">
    <property type="entry name" value="NAD(P)-linked oxidoreductase"/>
    <property type="match status" value="1"/>
</dbReference>
<accession>A0ABM8PFH1</accession>
<dbReference type="InterPro" id="IPR020471">
    <property type="entry name" value="AKR"/>
</dbReference>
<evidence type="ECO:0000313" key="2">
    <source>
        <dbReference type="EMBL" id="CAD7026912.1"/>
    </source>
</evidence>
<proteinExistence type="predicted"/>
<dbReference type="InterPro" id="IPR023210">
    <property type="entry name" value="NADP_OxRdtase_dom"/>
</dbReference>
<sequence>MKSNREFGRTGLIVSPIGLGCSRLGSVLGASAEEAENVLRTALDAGITFFDTSNVYAQGGSERLVGQAVKGRSDILICTKVGKYLPMTTRLLLPLKSLIKSAVGGNKFLREGVRQTRSKGLPSTWEPAHLRRSVEASLQRLQRDVIDVVMLHSPGTDTIRKGEALGALADLQLAGKVRVIGVAVDDVDTALAALSDKRIEALQIPLHPGRSDYDQVLAAASARGVAIVAREVLGGPKAVNKQLLDGARVSTRMVEAVATPGVALALVGTTKPHHLTEAISGI</sequence>
<keyword evidence="3" id="KW-1185">Reference proteome</keyword>
<comment type="caution">
    <text evidence="2">The sequence shown here is derived from an EMBL/GenBank/DDBJ whole genome shotgun (WGS) entry which is preliminary data.</text>
</comment>
<name>A0ABM8PFH1_9HYPH</name>
<protein>
    <submittedName>
        <fullName evidence="2">Aldo/keto reductase</fullName>
    </submittedName>
</protein>
<dbReference type="PANTHER" id="PTHR42686">
    <property type="entry name" value="GH17980P-RELATED"/>
    <property type="match status" value="1"/>
</dbReference>
<dbReference type="InterPro" id="IPR036812">
    <property type="entry name" value="NAD(P)_OxRdtase_dom_sf"/>
</dbReference>
<dbReference type="Pfam" id="PF00248">
    <property type="entry name" value="Aldo_ket_red"/>
    <property type="match status" value="1"/>
</dbReference>
<feature type="domain" description="NADP-dependent oxidoreductase" evidence="1">
    <location>
        <begin position="16"/>
        <end position="245"/>
    </location>
</feature>